<dbReference type="Pfam" id="PF24481">
    <property type="entry name" value="CT398_CC"/>
    <property type="match status" value="1"/>
</dbReference>
<feature type="domain" description="C4-type zinc ribbon" evidence="2">
    <location>
        <begin position="198"/>
        <end position="229"/>
    </location>
</feature>
<dbReference type="AlphaFoldDB" id="A0A1I4SP51"/>
<organism evidence="4 5">
    <name type="scientific">Thermodesulforhabdus norvegica</name>
    <dbReference type="NCBI Taxonomy" id="39841"/>
    <lineage>
        <taxon>Bacteria</taxon>
        <taxon>Pseudomonadati</taxon>
        <taxon>Thermodesulfobacteriota</taxon>
        <taxon>Syntrophobacteria</taxon>
        <taxon>Syntrophobacterales</taxon>
        <taxon>Thermodesulforhabdaceae</taxon>
        <taxon>Thermodesulforhabdus</taxon>
    </lineage>
</organism>
<dbReference type="Pfam" id="PF02591">
    <property type="entry name" value="Zn_ribbon_9"/>
    <property type="match status" value="1"/>
</dbReference>
<accession>A0A1I4SP51</accession>
<evidence type="ECO:0000256" key="1">
    <source>
        <dbReference type="SAM" id="Coils"/>
    </source>
</evidence>
<dbReference type="OrthoDB" id="9795058at2"/>
<dbReference type="InterPro" id="IPR003743">
    <property type="entry name" value="Zf-RING_7"/>
</dbReference>
<dbReference type="InterPro" id="IPR056003">
    <property type="entry name" value="CT398_CC_hairpin"/>
</dbReference>
<dbReference type="PANTHER" id="PTHR39082">
    <property type="entry name" value="PHOSPHOLIPASE C-BETA-2-RELATED"/>
    <property type="match status" value="1"/>
</dbReference>
<proteinExistence type="predicted"/>
<evidence type="ECO:0000259" key="2">
    <source>
        <dbReference type="Pfam" id="PF02591"/>
    </source>
</evidence>
<dbReference type="PANTHER" id="PTHR39082:SF1">
    <property type="entry name" value="SCAVENGER RECEPTOR CLASS A MEMBER 3"/>
    <property type="match status" value="1"/>
</dbReference>
<evidence type="ECO:0000313" key="5">
    <source>
        <dbReference type="Proteomes" id="UP000199611"/>
    </source>
</evidence>
<name>A0A1I4SP51_9BACT</name>
<protein>
    <submittedName>
        <fullName evidence="4">Uncharacterized protein</fullName>
    </submittedName>
</protein>
<dbReference type="RefSeq" id="WP_093394047.1">
    <property type="nucleotide sequence ID" value="NZ_FOUU01000002.1"/>
</dbReference>
<dbReference type="STRING" id="39841.SAMN05660836_01082"/>
<dbReference type="Proteomes" id="UP000199611">
    <property type="component" value="Unassembled WGS sequence"/>
</dbReference>
<sequence length="252" mass="30048">MNEQLKLLVQLQALEDAKKRLMREKEESPRRRAQLEKEFQAFEADVVMKKAELENLKKLHRQLEKDIALLEERLKRARQKEGEVKTNREYRALLKEQEELRQDIVDKEDRLLECMESIEALTGEVKELEKELKARRDKLTEELLALDRGIEEIDKKILHLERLQEEIKARLEPQIRKRCEFLLVRHDGVAVAPVERGVCKVCYMSIPPQLFIELQKDQSIMHCPHCHRYIYWPGHEEYVEAVEQILEVHVNN</sequence>
<evidence type="ECO:0000313" key="4">
    <source>
        <dbReference type="EMBL" id="SFM66205.1"/>
    </source>
</evidence>
<keyword evidence="1" id="KW-0175">Coiled coil</keyword>
<feature type="domain" description="CT398-like coiled coil hairpin" evidence="3">
    <location>
        <begin position="11"/>
        <end position="174"/>
    </location>
</feature>
<gene>
    <name evidence="4" type="ORF">SAMN05660836_01082</name>
</gene>
<dbReference type="EMBL" id="FOUU01000002">
    <property type="protein sequence ID" value="SFM66205.1"/>
    <property type="molecule type" value="Genomic_DNA"/>
</dbReference>
<evidence type="ECO:0000259" key="3">
    <source>
        <dbReference type="Pfam" id="PF24481"/>
    </source>
</evidence>
<dbReference type="Gene3D" id="1.10.287.1490">
    <property type="match status" value="1"/>
</dbReference>
<keyword evidence="5" id="KW-1185">Reference proteome</keyword>
<feature type="coiled-coil region" evidence="1">
    <location>
        <begin position="4"/>
        <end position="170"/>
    </location>
</feature>
<reference evidence="4 5" key="1">
    <citation type="submission" date="2016-10" db="EMBL/GenBank/DDBJ databases">
        <authorList>
            <person name="de Groot N.N."/>
        </authorList>
    </citation>
    <scope>NUCLEOTIDE SEQUENCE [LARGE SCALE GENOMIC DNA]</scope>
    <source>
        <strain evidence="4 5">DSM 9990</strain>
    </source>
</reference>
<dbReference type="InterPro" id="IPR052376">
    <property type="entry name" value="Oxidative_Scav/Glycosyltrans"/>
</dbReference>